<evidence type="ECO:0000256" key="5">
    <source>
        <dbReference type="ARBA" id="ARBA00022692"/>
    </source>
</evidence>
<evidence type="ECO:0000256" key="8">
    <source>
        <dbReference type="ARBA" id="ARBA00023002"/>
    </source>
</evidence>
<protein>
    <submittedName>
        <fullName evidence="12">Uncharacterized protein</fullName>
    </submittedName>
</protein>
<keyword evidence="6" id="KW-0479">Metal-binding</keyword>
<dbReference type="InterPro" id="IPR052306">
    <property type="entry name" value="CYP450_71D"/>
</dbReference>
<accession>A0A8X7YF06</accession>
<dbReference type="OrthoDB" id="2789670at2759"/>
<dbReference type="GO" id="GO:0004497">
    <property type="term" value="F:monooxygenase activity"/>
    <property type="evidence" value="ECO:0007669"/>
    <property type="project" value="UniProtKB-KW"/>
</dbReference>
<evidence type="ECO:0000256" key="2">
    <source>
        <dbReference type="ARBA" id="ARBA00004167"/>
    </source>
</evidence>
<keyword evidence="7" id="KW-1133">Transmembrane helix</keyword>
<proteinExistence type="inferred from homology"/>
<dbReference type="GO" id="GO:0016020">
    <property type="term" value="C:membrane"/>
    <property type="evidence" value="ECO:0007669"/>
    <property type="project" value="UniProtKB-SubCell"/>
</dbReference>
<dbReference type="PANTHER" id="PTHR47953">
    <property type="entry name" value="OS08G0105600 PROTEIN"/>
    <property type="match status" value="1"/>
</dbReference>
<dbReference type="GO" id="GO:0046872">
    <property type="term" value="F:metal ion binding"/>
    <property type="evidence" value="ECO:0007669"/>
    <property type="project" value="UniProtKB-KW"/>
</dbReference>
<keyword evidence="4" id="KW-0349">Heme</keyword>
<dbReference type="PANTHER" id="PTHR47953:SF19">
    <property type="entry name" value="OS06G0641600 PROTEIN"/>
    <property type="match status" value="1"/>
</dbReference>
<organism evidence="12 13">
    <name type="scientific">Populus tomentosa</name>
    <name type="common">Chinese white poplar</name>
    <dbReference type="NCBI Taxonomy" id="118781"/>
    <lineage>
        <taxon>Eukaryota</taxon>
        <taxon>Viridiplantae</taxon>
        <taxon>Streptophyta</taxon>
        <taxon>Embryophyta</taxon>
        <taxon>Tracheophyta</taxon>
        <taxon>Spermatophyta</taxon>
        <taxon>Magnoliopsida</taxon>
        <taxon>eudicotyledons</taxon>
        <taxon>Gunneridae</taxon>
        <taxon>Pentapetalae</taxon>
        <taxon>rosids</taxon>
        <taxon>fabids</taxon>
        <taxon>Malpighiales</taxon>
        <taxon>Salicaceae</taxon>
        <taxon>Saliceae</taxon>
        <taxon>Populus</taxon>
    </lineage>
</organism>
<evidence type="ECO:0000256" key="9">
    <source>
        <dbReference type="ARBA" id="ARBA00023004"/>
    </source>
</evidence>
<keyword evidence="10" id="KW-0503">Monooxygenase</keyword>
<sequence length="161" mass="17735">MMSSLTYCITSRAAFGKIWKGQDVFIPAVKEVNKAAGGYNLADVYPSIKLLSVISGMRLTLEKNHARLDKILQGIINEHRPKKEMAAKTGADEEEHDLVDVLLGIQDKGDTEFSLTDNNIKAIILGLKPEDLDMSEVFGVVVTRKNDLCLIPIPHHPLPGN</sequence>
<keyword evidence="5" id="KW-0812">Transmembrane</keyword>
<evidence type="ECO:0000256" key="11">
    <source>
        <dbReference type="ARBA" id="ARBA00023136"/>
    </source>
</evidence>
<evidence type="ECO:0000256" key="7">
    <source>
        <dbReference type="ARBA" id="ARBA00022989"/>
    </source>
</evidence>
<comment type="caution">
    <text evidence="12">The sequence shown here is derived from an EMBL/GenBank/DDBJ whole genome shotgun (WGS) entry which is preliminary data.</text>
</comment>
<evidence type="ECO:0000256" key="3">
    <source>
        <dbReference type="ARBA" id="ARBA00010617"/>
    </source>
</evidence>
<comment type="cofactor">
    <cofactor evidence="1">
        <name>heme</name>
        <dbReference type="ChEBI" id="CHEBI:30413"/>
    </cofactor>
</comment>
<evidence type="ECO:0000313" key="12">
    <source>
        <dbReference type="EMBL" id="KAG6748935.1"/>
    </source>
</evidence>
<name>A0A8X7YF06_POPTO</name>
<keyword evidence="11" id="KW-0472">Membrane</keyword>
<keyword evidence="8" id="KW-0560">Oxidoreductase</keyword>
<evidence type="ECO:0000256" key="6">
    <source>
        <dbReference type="ARBA" id="ARBA00022723"/>
    </source>
</evidence>
<evidence type="ECO:0000256" key="4">
    <source>
        <dbReference type="ARBA" id="ARBA00022617"/>
    </source>
</evidence>
<dbReference type="AlphaFoldDB" id="A0A8X7YF06"/>
<gene>
    <name evidence="12" type="ORF">POTOM_048876</name>
</gene>
<dbReference type="Proteomes" id="UP000886885">
    <property type="component" value="Chromosome 14D"/>
</dbReference>
<comment type="subcellular location">
    <subcellularLocation>
        <location evidence="2">Membrane</location>
        <topology evidence="2">Single-pass membrane protein</topology>
    </subcellularLocation>
</comment>
<evidence type="ECO:0000256" key="10">
    <source>
        <dbReference type="ARBA" id="ARBA00023033"/>
    </source>
</evidence>
<comment type="similarity">
    <text evidence="3">Belongs to the cytochrome P450 family.</text>
</comment>
<keyword evidence="9" id="KW-0408">Iron</keyword>
<dbReference type="EMBL" id="JAAWWB010000028">
    <property type="protein sequence ID" value="KAG6748935.1"/>
    <property type="molecule type" value="Genomic_DNA"/>
</dbReference>
<keyword evidence="13" id="KW-1185">Reference proteome</keyword>
<reference evidence="12" key="1">
    <citation type="journal article" date="2020" name="bioRxiv">
        <title>Hybrid origin of Populus tomentosa Carr. identified through genome sequencing and phylogenomic analysis.</title>
        <authorList>
            <person name="An X."/>
            <person name="Gao K."/>
            <person name="Chen Z."/>
            <person name="Li J."/>
            <person name="Yang X."/>
            <person name="Yang X."/>
            <person name="Zhou J."/>
            <person name="Guo T."/>
            <person name="Zhao T."/>
            <person name="Huang S."/>
            <person name="Miao D."/>
            <person name="Khan W.U."/>
            <person name="Rao P."/>
            <person name="Ye M."/>
            <person name="Lei B."/>
            <person name="Liao W."/>
            <person name="Wang J."/>
            <person name="Ji L."/>
            <person name="Li Y."/>
            <person name="Guo B."/>
            <person name="Mustafa N.S."/>
            <person name="Li S."/>
            <person name="Yun Q."/>
            <person name="Keller S.R."/>
            <person name="Mao J."/>
            <person name="Zhang R."/>
            <person name="Strauss S.H."/>
        </authorList>
    </citation>
    <scope>NUCLEOTIDE SEQUENCE</scope>
    <source>
        <strain evidence="12">GM15</strain>
        <tissue evidence="12">Leaf</tissue>
    </source>
</reference>
<evidence type="ECO:0000256" key="1">
    <source>
        <dbReference type="ARBA" id="ARBA00001971"/>
    </source>
</evidence>
<evidence type="ECO:0000313" key="13">
    <source>
        <dbReference type="Proteomes" id="UP000886885"/>
    </source>
</evidence>